<dbReference type="Pfam" id="PF07730">
    <property type="entry name" value="HisKA_3"/>
    <property type="match status" value="1"/>
</dbReference>
<evidence type="ECO:0000256" key="3">
    <source>
        <dbReference type="ARBA" id="ARBA00004496"/>
    </source>
</evidence>
<evidence type="ECO:0000256" key="15">
    <source>
        <dbReference type="ARBA" id="ARBA00022989"/>
    </source>
</evidence>
<dbReference type="InterPro" id="IPR011712">
    <property type="entry name" value="Sig_transdc_His_kin_sub3_dim/P"/>
</dbReference>
<dbReference type="PANTHER" id="PTHR24421">
    <property type="entry name" value="NITRATE/NITRITE SENSOR PROTEIN NARX-RELATED"/>
    <property type="match status" value="1"/>
</dbReference>
<evidence type="ECO:0000256" key="22">
    <source>
        <dbReference type="SAM" id="Phobius"/>
    </source>
</evidence>
<keyword evidence="21" id="KW-0175">Coiled coil</keyword>
<dbReference type="GO" id="GO:0000155">
    <property type="term" value="F:phosphorelay sensor kinase activity"/>
    <property type="evidence" value="ECO:0007669"/>
    <property type="project" value="InterPro"/>
</dbReference>
<dbReference type="InterPro" id="IPR003594">
    <property type="entry name" value="HATPase_dom"/>
</dbReference>
<dbReference type="SUPFAM" id="SSF55874">
    <property type="entry name" value="ATPase domain of HSP90 chaperone/DNA topoisomerase II/histidine kinase"/>
    <property type="match status" value="1"/>
</dbReference>
<evidence type="ECO:0000256" key="4">
    <source>
        <dbReference type="ARBA" id="ARBA00004651"/>
    </source>
</evidence>
<protein>
    <recommendedName>
        <fullName evidence="6">Oxygen sensor histidine kinase NreB</fullName>
        <ecNumber evidence="5">2.7.13.3</ecNumber>
    </recommendedName>
    <alternativeName>
        <fullName evidence="20">Nitrogen regulation protein B</fullName>
    </alternativeName>
</protein>
<keyword evidence="7" id="KW-1003">Cell membrane</keyword>
<keyword evidence="14" id="KW-0418">Kinase</keyword>
<dbReference type="PANTHER" id="PTHR24421:SF37">
    <property type="entry name" value="SENSOR HISTIDINE KINASE NARS"/>
    <property type="match status" value="1"/>
</dbReference>
<keyword evidence="16" id="KW-0408">Iron</keyword>
<evidence type="ECO:0000256" key="13">
    <source>
        <dbReference type="ARBA" id="ARBA00022723"/>
    </source>
</evidence>
<evidence type="ECO:0000259" key="23">
    <source>
        <dbReference type="PROSITE" id="PS50109"/>
    </source>
</evidence>
<dbReference type="Gene3D" id="1.20.5.1930">
    <property type="match status" value="1"/>
</dbReference>
<dbReference type="InterPro" id="IPR036890">
    <property type="entry name" value="HATPase_C_sf"/>
</dbReference>
<dbReference type="PROSITE" id="PS50885">
    <property type="entry name" value="HAMP"/>
    <property type="match status" value="1"/>
</dbReference>
<dbReference type="GO" id="GO:0005886">
    <property type="term" value="C:plasma membrane"/>
    <property type="evidence" value="ECO:0007669"/>
    <property type="project" value="UniProtKB-SubCell"/>
</dbReference>
<keyword evidence="18 22" id="KW-0472">Membrane</keyword>
<name>X1TBC7_9ZZZZ</name>
<comment type="subcellular location">
    <subcellularLocation>
        <location evidence="4">Cell membrane</location>
        <topology evidence="4">Multi-pass membrane protein</topology>
    </subcellularLocation>
    <subcellularLocation>
        <location evidence="3">Cytoplasm</location>
    </subcellularLocation>
</comment>
<dbReference type="CDD" id="cd06225">
    <property type="entry name" value="HAMP"/>
    <property type="match status" value="1"/>
</dbReference>
<evidence type="ECO:0000256" key="6">
    <source>
        <dbReference type="ARBA" id="ARBA00017322"/>
    </source>
</evidence>
<gene>
    <name evidence="25" type="ORF">S12H4_25789</name>
</gene>
<evidence type="ECO:0000256" key="20">
    <source>
        <dbReference type="ARBA" id="ARBA00030800"/>
    </source>
</evidence>
<evidence type="ECO:0000313" key="25">
    <source>
        <dbReference type="EMBL" id="GAI77329.1"/>
    </source>
</evidence>
<evidence type="ECO:0000256" key="19">
    <source>
        <dbReference type="ARBA" id="ARBA00024827"/>
    </source>
</evidence>
<evidence type="ECO:0000256" key="17">
    <source>
        <dbReference type="ARBA" id="ARBA00023014"/>
    </source>
</evidence>
<evidence type="ECO:0000256" key="21">
    <source>
        <dbReference type="SAM" id="Coils"/>
    </source>
</evidence>
<dbReference type="Pfam" id="PF00672">
    <property type="entry name" value="HAMP"/>
    <property type="match status" value="1"/>
</dbReference>
<dbReference type="InterPro" id="IPR005467">
    <property type="entry name" value="His_kinase_dom"/>
</dbReference>
<dbReference type="EMBL" id="BARW01014571">
    <property type="protein sequence ID" value="GAI77329.1"/>
    <property type="molecule type" value="Genomic_DNA"/>
</dbReference>
<dbReference type="CDD" id="cd16917">
    <property type="entry name" value="HATPase_UhpB-NarQ-NarX-like"/>
    <property type="match status" value="1"/>
</dbReference>
<evidence type="ECO:0000256" key="9">
    <source>
        <dbReference type="ARBA" id="ARBA00022490"/>
    </source>
</evidence>
<feature type="domain" description="HAMP" evidence="24">
    <location>
        <begin position="30"/>
        <end position="82"/>
    </location>
</feature>
<accession>X1TBC7</accession>
<dbReference type="SUPFAM" id="SSF158472">
    <property type="entry name" value="HAMP domain-like"/>
    <property type="match status" value="1"/>
</dbReference>
<comment type="cofactor">
    <cofactor evidence="2">
        <name>[4Fe-4S] cluster</name>
        <dbReference type="ChEBI" id="CHEBI:49883"/>
    </cofactor>
</comment>
<dbReference type="InterPro" id="IPR003660">
    <property type="entry name" value="HAMP_dom"/>
</dbReference>
<evidence type="ECO:0000259" key="24">
    <source>
        <dbReference type="PROSITE" id="PS50885"/>
    </source>
</evidence>
<feature type="non-terminal residue" evidence="25">
    <location>
        <position position="1"/>
    </location>
</feature>
<dbReference type="Pfam" id="PF02518">
    <property type="entry name" value="HATPase_c"/>
    <property type="match status" value="1"/>
</dbReference>
<keyword evidence="12 22" id="KW-0812">Transmembrane</keyword>
<evidence type="ECO:0000256" key="7">
    <source>
        <dbReference type="ARBA" id="ARBA00022475"/>
    </source>
</evidence>
<dbReference type="EC" id="2.7.13.3" evidence="5"/>
<dbReference type="PROSITE" id="PS50109">
    <property type="entry name" value="HIS_KIN"/>
    <property type="match status" value="1"/>
</dbReference>
<comment type="function">
    <text evidence="19">Member of the two-component regulatory system NreB/NreC involved in the control of dissimilatory nitrate/nitrite reduction in response to oxygen. NreB functions as a direct oxygen sensor histidine kinase which is autophosphorylated, in the absence of oxygen, probably at the conserved histidine residue, and transfers its phosphate group probably to a conserved aspartate residue of NreC. NreB/NreC activates the expression of the nitrate (narGHJI) and nitrite (nir) reductase operons, as well as the putative nitrate transporter gene narT.</text>
</comment>
<organism evidence="25">
    <name type="scientific">marine sediment metagenome</name>
    <dbReference type="NCBI Taxonomy" id="412755"/>
    <lineage>
        <taxon>unclassified sequences</taxon>
        <taxon>metagenomes</taxon>
        <taxon>ecological metagenomes</taxon>
    </lineage>
</organism>
<dbReference type="GO" id="GO:0046983">
    <property type="term" value="F:protein dimerization activity"/>
    <property type="evidence" value="ECO:0007669"/>
    <property type="project" value="InterPro"/>
</dbReference>
<feature type="domain" description="Histidine kinase" evidence="23">
    <location>
        <begin position="201"/>
        <end position="289"/>
    </location>
</feature>
<dbReference type="InterPro" id="IPR004358">
    <property type="entry name" value="Sig_transdc_His_kin-like_C"/>
</dbReference>
<dbReference type="GO" id="GO:0051539">
    <property type="term" value="F:4 iron, 4 sulfur cluster binding"/>
    <property type="evidence" value="ECO:0007669"/>
    <property type="project" value="UniProtKB-KW"/>
</dbReference>
<evidence type="ECO:0000256" key="14">
    <source>
        <dbReference type="ARBA" id="ARBA00022777"/>
    </source>
</evidence>
<feature type="transmembrane region" description="Helical" evidence="22">
    <location>
        <begin position="6"/>
        <end position="29"/>
    </location>
</feature>
<dbReference type="GO" id="GO:0046872">
    <property type="term" value="F:metal ion binding"/>
    <property type="evidence" value="ECO:0007669"/>
    <property type="project" value="UniProtKB-KW"/>
</dbReference>
<evidence type="ECO:0000256" key="1">
    <source>
        <dbReference type="ARBA" id="ARBA00000085"/>
    </source>
</evidence>
<reference evidence="25" key="1">
    <citation type="journal article" date="2014" name="Front. Microbiol.">
        <title>High frequency of phylogenetically diverse reductive dehalogenase-homologous genes in deep subseafloor sedimentary metagenomes.</title>
        <authorList>
            <person name="Kawai M."/>
            <person name="Futagami T."/>
            <person name="Toyoda A."/>
            <person name="Takaki Y."/>
            <person name="Nishi S."/>
            <person name="Hori S."/>
            <person name="Arai W."/>
            <person name="Tsubouchi T."/>
            <person name="Morono Y."/>
            <person name="Uchiyama I."/>
            <person name="Ito T."/>
            <person name="Fujiyama A."/>
            <person name="Inagaki F."/>
            <person name="Takami H."/>
        </authorList>
    </citation>
    <scope>NUCLEOTIDE SEQUENCE</scope>
    <source>
        <strain evidence="25">Expedition CK06-06</strain>
    </source>
</reference>
<keyword evidence="10" id="KW-0597">Phosphoprotein</keyword>
<comment type="caution">
    <text evidence="25">The sequence shown here is derived from an EMBL/GenBank/DDBJ whole genome shotgun (WGS) entry which is preliminary data.</text>
</comment>
<dbReference type="Gene3D" id="6.10.340.10">
    <property type="match status" value="1"/>
</dbReference>
<keyword evidence="13" id="KW-0479">Metal-binding</keyword>
<keyword evidence="9" id="KW-0963">Cytoplasm</keyword>
<evidence type="ECO:0000256" key="10">
    <source>
        <dbReference type="ARBA" id="ARBA00022553"/>
    </source>
</evidence>
<dbReference type="SMART" id="SM00387">
    <property type="entry name" value="HATPase_c"/>
    <property type="match status" value="1"/>
</dbReference>
<evidence type="ECO:0000256" key="2">
    <source>
        <dbReference type="ARBA" id="ARBA00001966"/>
    </source>
</evidence>
<evidence type="ECO:0000256" key="5">
    <source>
        <dbReference type="ARBA" id="ARBA00012438"/>
    </source>
</evidence>
<keyword evidence="11" id="KW-0808">Transferase</keyword>
<keyword evidence="8" id="KW-0004">4Fe-4S</keyword>
<dbReference type="AlphaFoldDB" id="X1TBC7"/>
<sequence>QALSLIGVSLVLFMFAAGLVGTVFGYFTARGLTGRLRRVSSAANSWSQGDFSVFIKDRSADELGQLAQQLNHMAEQLQHLMRTKQDLATLEERNRLARDLHDSVKQQVFATTMQIGAARSGLGQDAEQALEHLERAEQLSRQAQSELGTLIRELRPVTISDAGFISALESYANDWSQQNAVELEFVVSDIPAIGSEAEQALFRVTQEALSNMSRHSQATSVKIKISSVNSGIRLMIIDDGVGFDLPAVSGKGIGLTTMQERMLSVGGHLEIESQPGEGTRITAVLEGDL</sequence>
<keyword evidence="15 22" id="KW-1133">Transmembrane helix</keyword>
<dbReference type="Gene3D" id="3.30.565.10">
    <property type="entry name" value="Histidine kinase-like ATPase, C-terminal domain"/>
    <property type="match status" value="1"/>
</dbReference>
<evidence type="ECO:0000256" key="16">
    <source>
        <dbReference type="ARBA" id="ARBA00023004"/>
    </source>
</evidence>
<evidence type="ECO:0000256" key="8">
    <source>
        <dbReference type="ARBA" id="ARBA00022485"/>
    </source>
</evidence>
<dbReference type="GO" id="GO:0005737">
    <property type="term" value="C:cytoplasm"/>
    <property type="evidence" value="ECO:0007669"/>
    <property type="project" value="UniProtKB-SubCell"/>
</dbReference>
<feature type="coiled-coil region" evidence="21">
    <location>
        <begin position="60"/>
        <end position="153"/>
    </location>
</feature>
<dbReference type="InterPro" id="IPR050482">
    <property type="entry name" value="Sensor_HK_TwoCompSys"/>
</dbReference>
<evidence type="ECO:0000256" key="12">
    <source>
        <dbReference type="ARBA" id="ARBA00022692"/>
    </source>
</evidence>
<comment type="catalytic activity">
    <reaction evidence="1">
        <text>ATP + protein L-histidine = ADP + protein N-phospho-L-histidine.</text>
        <dbReference type="EC" id="2.7.13.3"/>
    </reaction>
</comment>
<keyword evidence="17" id="KW-0411">Iron-sulfur</keyword>
<evidence type="ECO:0000256" key="11">
    <source>
        <dbReference type="ARBA" id="ARBA00022679"/>
    </source>
</evidence>
<evidence type="ECO:0000256" key="18">
    <source>
        <dbReference type="ARBA" id="ARBA00023136"/>
    </source>
</evidence>
<dbReference type="SMART" id="SM00304">
    <property type="entry name" value="HAMP"/>
    <property type="match status" value="1"/>
</dbReference>
<proteinExistence type="predicted"/>
<dbReference type="PRINTS" id="PR00344">
    <property type="entry name" value="BCTRLSENSOR"/>
</dbReference>